<dbReference type="EMBL" id="JBANRG010000012">
    <property type="protein sequence ID" value="KAK7461970.1"/>
    <property type="molecule type" value="Genomic_DNA"/>
</dbReference>
<evidence type="ECO:0000313" key="4">
    <source>
        <dbReference type="Proteomes" id="UP001498398"/>
    </source>
</evidence>
<protein>
    <recommendedName>
        <fullName evidence="2">HNH nuclease domain-containing protein</fullName>
    </recommendedName>
</protein>
<name>A0ABR1JJA3_9AGAR</name>
<evidence type="ECO:0000259" key="2">
    <source>
        <dbReference type="Pfam" id="PF13391"/>
    </source>
</evidence>
<gene>
    <name evidence="3" type="ORF">VKT23_008402</name>
</gene>
<feature type="region of interest" description="Disordered" evidence="1">
    <location>
        <begin position="50"/>
        <end position="84"/>
    </location>
</feature>
<evidence type="ECO:0000313" key="3">
    <source>
        <dbReference type="EMBL" id="KAK7461970.1"/>
    </source>
</evidence>
<reference evidence="3 4" key="1">
    <citation type="submission" date="2024-01" db="EMBL/GenBank/DDBJ databases">
        <title>A draft genome for the cacao thread blight pathogen Marasmiellus scandens.</title>
        <authorList>
            <person name="Baruah I.K."/>
            <person name="Leung J."/>
            <person name="Bukari Y."/>
            <person name="Amoako-Attah I."/>
            <person name="Meinhardt L.W."/>
            <person name="Bailey B.A."/>
            <person name="Cohen S.P."/>
        </authorList>
    </citation>
    <scope>NUCLEOTIDE SEQUENCE [LARGE SCALE GENOMIC DNA]</scope>
    <source>
        <strain evidence="3 4">GH-19</strain>
    </source>
</reference>
<dbReference type="Pfam" id="PF13391">
    <property type="entry name" value="HNH_2"/>
    <property type="match status" value="1"/>
</dbReference>
<keyword evidence="4" id="KW-1185">Reference proteome</keyword>
<organism evidence="3 4">
    <name type="scientific">Marasmiellus scandens</name>
    <dbReference type="NCBI Taxonomy" id="2682957"/>
    <lineage>
        <taxon>Eukaryota</taxon>
        <taxon>Fungi</taxon>
        <taxon>Dikarya</taxon>
        <taxon>Basidiomycota</taxon>
        <taxon>Agaricomycotina</taxon>
        <taxon>Agaricomycetes</taxon>
        <taxon>Agaricomycetidae</taxon>
        <taxon>Agaricales</taxon>
        <taxon>Marasmiineae</taxon>
        <taxon>Omphalotaceae</taxon>
        <taxon>Marasmiellus</taxon>
    </lineage>
</organism>
<dbReference type="Proteomes" id="UP001498398">
    <property type="component" value="Unassembled WGS sequence"/>
</dbReference>
<feature type="domain" description="HNH nuclease" evidence="2">
    <location>
        <begin position="93"/>
        <end position="173"/>
    </location>
</feature>
<comment type="caution">
    <text evidence="3">The sequence shown here is derived from an EMBL/GenBank/DDBJ whole genome shotgun (WGS) entry which is preliminary data.</text>
</comment>
<sequence length="258" mass="28820">MSARDFFAKAKEVLLGCSPFIMPDDSAIEEGHYLLLMWSEVEAMPICHPPELQESPITSRRPSSRKAGLNKNRPQSGRSENTRALTRARDNICRISGTEPGFLGARRKWNYAGFQCCHIVPLAYVEHVSSWPEFVKPELRPLVNTHKRADKAYNCLLLRSDIHDQMDEYQFSFRPPSAGERKRSIVRFEKGGASSLPKDGSFDCLRDAAPVDQADDVWLKYGGSGSGPYDASVALKEGLLDAHWHISVLVNVPGYGRG</sequence>
<feature type="compositionally biased region" description="Polar residues" evidence="1">
    <location>
        <begin position="72"/>
        <end position="84"/>
    </location>
</feature>
<dbReference type="InterPro" id="IPR003615">
    <property type="entry name" value="HNH_nuc"/>
</dbReference>
<evidence type="ECO:0000256" key="1">
    <source>
        <dbReference type="SAM" id="MobiDB-lite"/>
    </source>
</evidence>
<accession>A0ABR1JJA3</accession>
<proteinExistence type="predicted"/>